<comment type="caution">
    <text evidence="3">The sequence shown here is derived from an EMBL/GenBank/DDBJ whole genome shotgun (WGS) entry which is preliminary data.</text>
</comment>
<evidence type="ECO:0000313" key="4">
    <source>
        <dbReference type="Proteomes" id="UP000284706"/>
    </source>
</evidence>
<feature type="compositionally biased region" description="Acidic residues" evidence="1">
    <location>
        <begin position="413"/>
        <end position="424"/>
    </location>
</feature>
<feature type="compositionally biased region" description="Polar residues" evidence="1">
    <location>
        <begin position="16"/>
        <end position="41"/>
    </location>
</feature>
<proteinExistence type="predicted"/>
<sequence>AQTSASTPSPAKLPPRSSSGGSAHAQSFVGRSQSTRPSNSPFKRAVATVQPVVNAPSSTNPFSLDEMRAAHLRSAAPLHIVPPPHDFQVPRTFLRLAYGGSDQQWVQQITAEKNPSGAFSRRLVFPKVELNPAMPTVPGEAGLIFSSRHDILFDPPWSVFHRVGGPSSSKKKGPVVWKYLGDYECVLVGQMTGEQFSALTEEVKRQWAQALLDTKRFEVYVAMRARIALRLAGKIPPKGVHDEDLDHDIVRDEIKAIQRGNGRSVREDEIIAAFSRGDEGIDIIRLVCVKYDHLFADHMRDRLATYPAMLAEHDRKKANGEVKSRHGRSKAKKQAESVSGRLPTRKRSHHNEEEEEEDQACLQDFEVHAGPHDDFAMPGVQSNGDDLNMRGPFITIPARPRRSTRTEGPMLDIDSDDNFEGPEW</sequence>
<feature type="region of interest" description="Disordered" evidence="1">
    <location>
        <begin position="1"/>
        <end position="43"/>
    </location>
</feature>
<dbReference type="EMBL" id="NHYE01005253">
    <property type="protein sequence ID" value="PPQ75509.1"/>
    <property type="molecule type" value="Genomic_DNA"/>
</dbReference>
<evidence type="ECO:0000259" key="2">
    <source>
        <dbReference type="Pfam" id="PF20411"/>
    </source>
</evidence>
<evidence type="ECO:0000313" key="3">
    <source>
        <dbReference type="EMBL" id="PPQ75509.1"/>
    </source>
</evidence>
<dbReference type="AlphaFoldDB" id="A0A409WAK2"/>
<dbReference type="InterPro" id="IPR046520">
    <property type="entry name" value="DUF6697"/>
</dbReference>
<feature type="domain" description="DUF6697" evidence="2">
    <location>
        <begin position="89"/>
        <end position="301"/>
    </location>
</feature>
<reference evidence="3 4" key="1">
    <citation type="journal article" date="2018" name="Evol. Lett.">
        <title>Horizontal gene cluster transfer increased hallucinogenic mushroom diversity.</title>
        <authorList>
            <person name="Reynolds H.T."/>
            <person name="Vijayakumar V."/>
            <person name="Gluck-Thaler E."/>
            <person name="Korotkin H.B."/>
            <person name="Matheny P.B."/>
            <person name="Slot J.C."/>
        </authorList>
    </citation>
    <scope>NUCLEOTIDE SEQUENCE [LARGE SCALE GENOMIC DNA]</scope>
    <source>
        <strain evidence="3 4">SRW20</strain>
    </source>
</reference>
<organism evidence="3 4">
    <name type="scientific">Gymnopilus dilepis</name>
    <dbReference type="NCBI Taxonomy" id="231916"/>
    <lineage>
        <taxon>Eukaryota</taxon>
        <taxon>Fungi</taxon>
        <taxon>Dikarya</taxon>
        <taxon>Basidiomycota</taxon>
        <taxon>Agaricomycotina</taxon>
        <taxon>Agaricomycetes</taxon>
        <taxon>Agaricomycetidae</taxon>
        <taxon>Agaricales</taxon>
        <taxon>Agaricineae</taxon>
        <taxon>Hymenogastraceae</taxon>
        <taxon>Gymnopilus</taxon>
    </lineage>
</organism>
<gene>
    <name evidence="3" type="ORF">CVT26_015841</name>
</gene>
<dbReference type="OrthoDB" id="3265858at2759"/>
<feature type="compositionally biased region" description="Basic and acidic residues" evidence="1">
    <location>
        <begin position="315"/>
        <end position="324"/>
    </location>
</feature>
<evidence type="ECO:0000256" key="1">
    <source>
        <dbReference type="SAM" id="MobiDB-lite"/>
    </source>
</evidence>
<feature type="region of interest" description="Disordered" evidence="1">
    <location>
        <begin position="315"/>
        <end position="424"/>
    </location>
</feature>
<feature type="compositionally biased region" description="Basic and acidic residues" evidence="1">
    <location>
        <begin position="365"/>
        <end position="375"/>
    </location>
</feature>
<protein>
    <recommendedName>
        <fullName evidence="2">DUF6697 domain-containing protein</fullName>
    </recommendedName>
</protein>
<dbReference type="Pfam" id="PF20411">
    <property type="entry name" value="DUF6697"/>
    <property type="match status" value="1"/>
</dbReference>
<keyword evidence="4" id="KW-1185">Reference proteome</keyword>
<accession>A0A409WAK2</accession>
<dbReference type="Proteomes" id="UP000284706">
    <property type="component" value="Unassembled WGS sequence"/>
</dbReference>
<dbReference type="STRING" id="231916.A0A409WAK2"/>
<dbReference type="InParanoid" id="A0A409WAK2"/>
<name>A0A409WAK2_9AGAR</name>
<feature type="non-terminal residue" evidence="3">
    <location>
        <position position="1"/>
    </location>
</feature>